<organism evidence="3 4">
    <name type="scientific">Crotalaria pallida</name>
    <name type="common">Smooth rattlebox</name>
    <name type="synonym">Crotalaria striata</name>
    <dbReference type="NCBI Taxonomy" id="3830"/>
    <lineage>
        <taxon>Eukaryota</taxon>
        <taxon>Viridiplantae</taxon>
        <taxon>Streptophyta</taxon>
        <taxon>Embryophyta</taxon>
        <taxon>Tracheophyta</taxon>
        <taxon>Spermatophyta</taxon>
        <taxon>Magnoliopsida</taxon>
        <taxon>eudicotyledons</taxon>
        <taxon>Gunneridae</taxon>
        <taxon>Pentapetalae</taxon>
        <taxon>rosids</taxon>
        <taxon>fabids</taxon>
        <taxon>Fabales</taxon>
        <taxon>Fabaceae</taxon>
        <taxon>Papilionoideae</taxon>
        <taxon>50 kb inversion clade</taxon>
        <taxon>genistoids sensu lato</taxon>
        <taxon>core genistoids</taxon>
        <taxon>Crotalarieae</taxon>
        <taxon>Crotalaria</taxon>
    </lineage>
</organism>
<dbReference type="PANTHER" id="PTHR31132">
    <property type="entry name" value="N-LYSINE METHYLTRANSFERASE"/>
    <property type="match status" value="1"/>
</dbReference>
<proteinExistence type="predicted"/>
<gene>
    <name evidence="3" type="ORF">RIF29_39992</name>
</gene>
<dbReference type="Pfam" id="PF13266">
    <property type="entry name" value="DUF4057"/>
    <property type="match status" value="1"/>
</dbReference>
<dbReference type="EMBL" id="JAYWIO010000008">
    <property type="protein sequence ID" value="KAK7245157.1"/>
    <property type="molecule type" value="Genomic_DNA"/>
</dbReference>
<accession>A0AAN9E4Q6</accession>
<keyword evidence="4" id="KW-1185">Reference proteome</keyword>
<feature type="domain" description="DUF4057" evidence="2">
    <location>
        <begin position="70"/>
        <end position="170"/>
    </location>
</feature>
<evidence type="ECO:0000259" key="2">
    <source>
        <dbReference type="Pfam" id="PF13266"/>
    </source>
</evidence>
<evidence type="ECO:0000256" key="1">
    <source>
        <dbReference type="SAM" id="MobiDB-lite"/>
    </source>
</evidence>
<evidence type="ECO:0000313" key="3">
    <source>
        <dbReference type="EMBL" id="KAK7245157.1"/>
    </source>
</evidence>
<dbReference type="AlphaFoldDB" id="A0AAN9E4Q6"/>
<dbReference type="PANTHER" id="PTHR31132:SF13">
    <property type="entry name" value="N-LYSINE METHYLTRANSFERASE"/>
    <property type="match status" value="1"/>
</dbReference>
<comment type="caution">
    <text evidence="3">The sequence shown here is derived from an EMBL/GenBank/DDBJ whole genome shotgun (WGS) entry which is preliminary data.</text>
</comment>
<feature type="region of interest" description="Disordered" evidence="1">
    <location>
        <begin position="240"/>
        <end position="259"/>
    </location>
</feature>
<name>A0AAN9E4Q6_CROPI</name>
<dbReference type="Proteomes" id="UP001372338">
    <property type="component" value="Unassembled WGS sequence"/>
</dbReference>
<protein>
    <recommendedName>
        <fullName evidence="2">DUF4057 domain-containing protein</fullName>
    </recommendedName>
</protein>
<sequence length="259" mass="28240">MKWIDRLCLGCKVLLGLTVKDWSSGSSLGLLTNWSRVRALCIEQSSLGDPYRLVRAQLDQTHESNSGYVVVTSSEHISFGEEESVSPKKPTTIPEVAKQRELNGTLESEDSKLKKQLPDAKCKELSGHDIFAPPPEIKPNPITPRILELKGSIDIGIPSRRHTGAHVHQTGFTVSMSLQPEENAATGGERASLFATPPSPVLQAYPEFATTGMANDPNWNAICRSTPMLISPLLHTSCSSHKEHSIPSLTKEVNGPNTQ</sequence>
<reference evidence="3 4" key="1">
    <citation type="submission" date="2024-01" db="EMBL/GenBank/DDBJ databases">
        <title>The genomes of 5 underutilized Papilionoideae crops provide insights into root nodulation and disease resistanc.</title>
        <authorList>
            <person name="Yuan L."/>
        </authorList>
    </citation>
    <scope>NUCLEOTIDE SEQUENCE [LARGE SCALE GENOMIC DNA]</scope>
    <source>
        <strain evidence="3">ZHUSHIDOU_FW_LH</strain>
        <tissue evidence="3">Leaf</tissue>
    </source>
</reference>
<evidence type="ECO:0000313" key="4">
    <source>
        <dbReference type="Proteomes" id="UP001372338"/>
    </source>
</evidence>
<dbReference type="InterPro" id="IPR025131">
    <property type="entry name" value="DUF4057"/>
</dbReference>